<proteinExistence type="predicted"/>
<comment type="catalytic activity">
    <reaction evidence="1">
        <text>beta-D-ribopyranose = beta-D-ribofuranose</text>
        <dbReference type="Rhea" id="RHEA:25432"/>
        <dbReference type="ChEBI" id="CHEBI:27476"/>
        <dbReference type="ChEBI" id="CHEBI:47002"/>
        <dbReference type="EC" id="5.4.99.62"/>
    </reaction>
</comment>
<dbReference type="KEGG" id="hyl:LPB072_19475"/>
<dbReference type="Pfam" id="PF05025">
    <property type="entry name" value="RbsD_FucU"/>
    <property type="match status" value="1"/>
</dbReference>
<evidence type="ECO:0000313" key="7">
    <source>
        <dbReference type="Proteomes" id="UP000185680"/>
    </source>
</evidence>
<dbReference type="OrthoDB" id="7947972at2"/>
<dbReference type="RefSeq" id="WP_066086729.1">
    <property type="nucleotide sequence ID" value="NZ_CP017476.1"/>
</dbReference>
<evidence type="ECO:0000313" key="6">
    <source>
        <dbReference type="Proteomes" id="UP000185657"/>
    </source>
</evidence>
<evidence type="ECO:0000313" key="4">
    <source>
        <dbReference type="EMBL" id="AOW14683.1"/>
    </source>
</evidence>
<evidence type="ECO:0000256" key="3">
    <source>
        <dbReference type="ARBA" id="ARBA00036324"/>
    </source>
</evidence>
<dbReference type="PANTHER" id="PTHR31690:SF4">
    <property type="entry name" value="FUCOSE MUTAROTASE"/>
    <property type="match status" value="1"/>
</dbReference>
<dbReference type="InterPro" id="IPR023750">
    <property type="entry name" value="RbsD-like_sf"/>
</dbReference>
<organism evidence="4 7">
    <name type="scientific">Hydrogenophaga crassostreae</name>
    <dbReference type="NCBI Taxonomy" id="1763535"/>
    <lineage>
        <taxon>Bacteria</taxon>
        <taxon>Pseudomonadati</taxon>
        <taxon>Pseudomonadota</taxon>
        <taxon>Betaproteobacteria</taxon>
        <taxon>Burkholderiales</taxon>
        <taxon>Comamonadaceae</taxon>
        <taxon>Hydrogenophaga</taxon>
    </lineage>
</organism>
<dbReference type="PANTHER" id="PTHR31690">
    <property type="entry name" value="FUCOSE MUTAROTASE"/>
    <property type="match status" value="1"/>
</dbReference>
<reference evidence="4 7" key="2">
    <citation type="submission" date="2016-10" db="EMBL/GenBank/DDBJ databases">
        <title>Hydorgenophaga sp. LPB0072 isolated from gastropod.</title>
        <authorList>
            <person name="Kim E."/>
            <person name="Yi H."/>
        </authorList>
    </citation>
    <scope>NUCLEOTIDE SEQUENCE [LARGE SCALE GENOMIC DNA]</scope>
    <source>
        <strain evidence="4 7">LPB0072</strain>
    </source>
</reference>
<dbReference type="InterPro" id="IPR007721">
    <property type="entry name" value="RbsD_FucU"/>
</dbReference>
<dbReference type="GO" id="GO:0006004">
    <property type="term" value="P:fucose metabolic process"/>
    <property type="evidence" value="ECO:0007669"/>
    <property type="project" value="TreeGrafter"/>
</dbReference>
<keyword evidence="2" id="KW-0413">Isomerase</keyword>
<dbReference type="GO" id="GO:0036373">
    <property type="term" value="F:L-fucose mutarotase activity"/>
    <property type="evidence" value="ECO:0007669"/>
    <property type="project" value="UniProtKB-EC"/>
</dbReference>
<dbReference type="SUPFAM" id="SSF102546">
    <property type="entry name" value="RbsD-like"/>
    <property type="match status" value="1"/>
</dbReference>
<dbReference type="InterPro" id="IPR050443">
    <property type="entry name" value="RbsD/FucU_mutarotase"/>
</dbReference>
<dbReference type="Gene3D" id="3.40.1650.10">
    <property type="entry name" value="RbsD-like domain"/>
    <property type="match status" value="1"/>
</dbReference>
<dbReference type="GO" id="GO:0062193">
    <property type="term" value="F:D-ribose pyranase activity"/>
    <property type="evidence" value="ECO:0007669"/>
    <property type="project" value="UniProtKB-EC"/>
</dbReference>
<dbReference type="Proteomes" id="UP000185657">
    <property type="component" value="Unassembled WGS sequence"/>
</dbReference>
<accession>A0A162Z2D2</accession>
<evidence type="ECO:0000256" key="1">
    <source>
        <dbReference type="ARBA" id="ARBA00000223"/>
    </source>
</evidence>
<protein>
    <submittedName>
        <fullName evidence="4">Fucose dissimilation pathway protein FucU</fullName>
    </submittedName>
</protein>
<sequence>MLKGLPSWMSADLLWVMAAMGHGDRLAVVDRNYPAFATAKRTTSGRHVELNGTDVVEAVRGILALFPLDSFVAYPLNCMDPVDQSGVLLPVQSEVLSVCERAEDRPVPMLPLERFDFYEAAKECFAVVHTTESRPYGCFLLTKGVVFDK</sequence>
<comment type="catalytic activity">
    <reaction evidence="3">
        <text>alpha-L-fucose = beta-L-fucose</text>
        <dbReference type="Rhea" id="RHEA:25580"/>
        <dbReference type="ChEBI" id="CHEBI:42548"/>
        <dbReference type="ChEBI" id="CHEBI:42589"/>
        <dbReference type="EC" id="5.1.3.29"/>
    </reaction>
</comment>
<evidence type="ECO:0000256" key="2">
    <source>
        <dbReference type="ARBA" id="ARBA00023235"/>
    </source>
</evidence>
<dbReference type="STRING" id="1763535.LPB072_19475"/>
<reference evidence="5 6" key="1">
    <citation type="submission" date="2016-02" db="EMBL/GenBank/DDBJ databases">
        <title>Draft genome sequence of Hydrogenophaga sp. LPB0072.</title>
        <authorList>
            <person name="Shin S.-K."/>
            <person name="Yi H."/>
        </authorList>
    </citation>
    <scope>NUCLEOTIDE SEQUENCE [LARGE SCALE GENOMIC DNA]</scope>
    <source>
        <strain evidence="5 6">LPB0072</strain>
    </source>
</reference>
<dbReference type="GO" id="GO:0042806">
    <property type="term" value="F:fucose binding"/>
    <property type="evidence" value="ECO:0007669"/>
    <property type="project" value="TreeGrafter"/>
</dbReference>
<dbReference type="EMBL" id="LVWD01000004">
    <property type="protein sequence ID" value="OAD43220.1"/>
    <property type="molecule type" value="Genomic_DNA"/>
</dbReference>
<dbReference type="AlphaFoldDB" id="A0A162Z2D2"/>
<dbReference type="Proteomes" id="UP000185680">
    <property type="component" value="Chromosome"/>
</dbReference>
<evidence type="ECO:0000313" key="5">
    <source>
        <dbReference type="EMBL" id="OAD43220.1"/>
    </source>
</evidence>
<keyword evidence="6" id="KW-1185">Reference proteome</keyword>
<gene>
    <name evidence="4" type="ORF">LPB072_19475</name>
    <name evidence="5" type="ORF">LPB72_05075</name>
</gene>
<name>A0A162Z2D2_9BURK</name>
<dbReference type="EMBL" id="CP017476">
    <property type="protein sequence ID" value="AOW14683.1"/>
    <property type="molecule type" value="Genomic_DNA"/>
</dbReference>